<dbReference type="OrthoDB" id="1551477at2"/>
<evidence type="ECO:0000313" key="9">
    <source>
        <dbReference type="Proteomes" id="UP000002221"/>
    </source>
</evidence>
<keyword evidence="8" id="KW-0614">Plasmid</keyword>
<evidence type="ECO:0000259" key="7">
    <source>
        <dbReference type="Pfam" id="PF07282"/>
    </source>
</evidence>
<evidence type="ECO:0000256" key="3">
    <source>
        <dbReference type="ARBA" id="ARBA00022578"/>
    </source>
</evidence>
<dbReference type="InterPro" id="IPR051399">
    <property type="entry name" value="RNA-guided_DNA_endo/Transpos"/>
</dbReference>
<keyword evidence="9" id="KW-1185">Reference proteome</keyword>
<keyword evidence="3" id="KW-0815">Transposition</keyword>
<evidence type="ECO:0000259" key="6">
    <source>
        <dbReference type="Pfam" id="PF01385"/>
    </source>
</evidence>
<dbReference type="NCBIfam" id="NF040570">
    <property type="entry name" value="guided_TnpB"/>
    <property type="match status" value="1"/>
</dbReference>
<evidence type="ECO:0000256" key="2">
    <source>
        <dbReference type="ARBA" id="ARBA00011044"/>
    </source>
</evidence>
<organism evidence="8 9">
    <name type="scientific">Rhodothermus marinus (strain ATCC 43812 / DSM 4252 / R-10)</name>
    <name type="common">Rhodothermus obamensis</name>
    <dbReference type="NCBI Taxonomy" id="518766"/>
    <lineage>
        <taxon>Bacteria</taxon>
        <taxon>Pseudomonadati</taxon>
        <taxon>Rhodothermota</taxon>
        <taxon>Rhodothermia</taxon>
        <taxon>Rhodothermales</taxon>
        <taxon>Rhodothermaceae</taxon>
        <taxon>Rhodothermus</taxon>
    </lineage>
</organism>
<dbReference type="KEGG" id="rmr:Rmar_2858"/>
<keyword evidence="4" id="KW-0238">DNA-binding</keyword>
<reference evidence="8 9" key="1">
    <citation type="journal article" date="2009" name="Stand. Genomic Sci.">
        <title>Complete genome sequence of Rhodothermus marinus type strain (R-10).</title>
        <authorList>
            <person name="Nolan M."/>
            <person name="Tindall B.J."/>
            <person name="Pomrenke H."/>
            <person name="Lapidus A."/>
            <person name="Copeland A."/>
            <person name="Glavina Del Rio T."/>
            <person name="Lucas S."/>
            <person name="Chen F."/>
            <person name="Tice H."/>
            <person name="Cheng J.F."/>
            <person name="Saunders E."/>
            <person name="Han C."/>
            <person name="Bruce D."/>
            <person name="Goodwin L."/>
            <person name="Chain P."/>
            <person name="Pitluck S."/>
            <person name="Ovchinikova G."/>
            <person name="Pati A."/>
            <person name="Ivanova N."/>
            <person name="Mavromatis K."/>
            <person name="Chen A."/>
            <person name="Palaniappan K."/>
            <person name="Land M."/>
            <person name="Hauser L."/>
            <person name="Chang Y.J."/>
            <person name="Jeffries C.D."/>
            <person name="Brettin T."/>
            <person name="Goker M."/>
            <person name="Bristow J."/>
            <person name="Eisen J.A."/>
            <person name="Markowitz V."/>
            <person name="Hugenholtz P."/>
            <person name="Kyrpides N.C."/>
            <person name="Klenk H.P."/>
            <person name="Detter J.C."/>
        </authorList>
    </citation>
    <scope>NUCLEOTIDE SEQUENCE [LARGE SCALE GENOMIC DNA]</scope>
    <source>
        <strain evidence="9">ATCC 43812 / DSM 4252 / R-10</strain>
        <plasmid evidence="8">pRMAR01</plasmid>
    </source>
</reference>
<name>D0MKR1_RHOM4</name>
<dbReference type="Proteomes" id="UP000002221">
    <property type="component" value="Plasmid pRMAR01"/>
</dbReference>
<feature type="domain" description="Probable transposase IS891/IS1136/IS1341" evidence="6">
    <location>
        <begin position="163"/>
        <end position="276"/>
    </location>
</feature>
<dbReference type="GO" id="GO:0003677">
    <property type="term" value="F:DNA binding"/>
    <property type="evidence" value="ECO:0007669"/>
    <property type="project" value="UniProtKB-KW"/>
</dbReference>
<protein>
    <submittedName>
        <fullName evidence="8">Transposase, IS605 OrfB family</fullName>
    </submittedName>
</protein>
<dbReference type="InterPro" id="IPR010095">
    <property type="entry name" value="Cas12f1-like_TNB"/>
</dbReference>
<comment type="similarity">
    <text evidence="1">In the C-terminal section; belongs to the transposase 35 family.</text>
</comment>
<dbReference type="EMBL" id="CP001808">
    <property type="protein sequence ID" value="ACY49725.1"/>
    <property type="molecule type" value="Genomic_DNA"/>
</dbReference>
<dbReference type="PANTHER" id="PTHR30405">
    <property type="entry name" value="TRANSPOSASE"/>
    <property type="match status" value="1"/>
</dbReference>
<gene>
    <name evidence="8" type="ordered locus">Rmar_2858</name>
</gene>
<geneLocation type="plasmid" evidence="8 9">
    <name>pRMAR01</name>
</geneLocation>
<dbReference type="GO" id="GO:0006310">
    <property type="term" value="P:DNA recombination"/>
    <property type="evidence" value="ECO:0007669"/>
    <property type="project" value="UniProtKB-KW"/>
</dbReference>
<dbReference type="Pfam" id="PF01385">
    <property type="entry name" value="OrfB_IS605"/>
    <property type="match status" value="1"/>
</dbReference>
<comment type="similarity">
    <text evidence="2">In the N-terminal section; belongs to the transposase 2 family.</text>
</comment>
<dbReference type="AlphaFoldDB" id="D0MKR1"/>
<dbReference type="RefSeq" id="WP_012845335.1">
    <property type="nucleotide sequence ID" value="NC_013502.1"/>
</dbReference>
<dbReference type="Pfam" id="PF07282">
    <property type="entry name" value="Cas12f1-like_TNB"/>
    <property type="match status" value="1"/>
</dbReference>
<evidence type="ECO:0000313" key="8">
    <source>
        <dbReference type="EMBL" id="ACY49725.1"/>
    </source>
</evidence>
<sequence>MRTTFKYRLYRSKRDKHLIEQIEVAASIWNHSVALTRRYYRIYGKYPGANRLMKHIARLRRRNPYWQKLGSQAVQDVIQRLDRAYWRFFSDPKAGRPRFKKRERYSSFTLKQAGWKYPGGNRIRIGKHNYKFVLSRPIQGEIKTVTIKRDRVGRLWICFSVVTEEQPKPPAPHEAVMRPVGLDFGLKCFLTLSDGTKIQSPEFFRRGLQEVRKAHRALSRKQRGSNNYRKARVRLAKVYDRISNQRRDWFFKTAHALCERYDFIALEDLNIEGMKRRWGRKVSDLGFGEFVSILEHVARKRGVRVAKVARFFPSSRRCSCCGWVKENLSLADREWTCERCGTVHDRDENAAINICREGASFLGVGDVRPPEAAVAV</sequence>
<evidence type="ECO:0000256" key="4">
    <source>
        <dbReference type="ARBA" id="ARBA00023125"/>
    </source>
</evidence>
<evidence type="ECO:0000256" key="1">
    <source>
        <dbReference type="ARBA" id="ARBA00008761"/>
    </source>
</evidence>
<evidence type="ECO:0000256" key="5">
    <source>
        <dbReference type="ARBA" id="ARBA00023172"/>
    </source>
</evidence>
<dbReference type="PANTHER" id="PTHR30405:SF25">
    <property type="entry name" value="RNA-GUIDED DNA ENDONUCLEASE INSQ-RELATED"/>
    <property type="match status" value="1"/>
</dbReference>
<dbReference type="InterPro" id="IPR001959">
    <property type="entry name" value="Transposase"/>
</dbReference>
<dbReference type="GO" id="GO:0032196">
    <property type="term" value="P:transposition"/>
    <property type="evidence" value="ECO:0007669"/>
    <property type="project" value="UniProtKB-KW"/>
</dbReference>
<dbReference type="eggNOG" id="COG0675">
    <property type="taxonomic scope" value="Bacteria"/>
</dbReference>
<proteinExistence type="inferred from homology"/>
<dbReference type="HOGENOM" id="CLU_032903_0_0_10"/>
<keyword evidence="5" id="KW-0233">DNA recombination</keyword>
<accession>D0MKR1</accession>
<feature type="domain" description="Cas12f1-like TNB" evidence="7">
    <location>
        <begin position="287"/>
        <end position="354"/>
    </location>
</feature>